<protein>
    <submittedName>
        <fullName evidence="2">Uncharacterized protein</fullName>
    </submittedName>
</protein>
<evidence type="ECO:0000313" key="3">
    <source>
        <dbReference type="Proteomes" id="UP000225706"/>
    </source>
</evidence>
<comment type="caution">
    <text evidence="2">The sequence shown here is derived from an EMBL/GenBank/DDBJ whole genome shotgun (WGS) entry which is preliminary data.</text>
</comment>
<dbReference type="Proteomes" id="UP000225706">
    <property type="component" value="Unassembled WGS sequence"/>
</dbReference>
<evidence type="ECO:0000313" key="2">
    <source>
        <dbReference type="EMBL" id="PFX27755.1"/>
    </source>
</evidence>
<accession>A0A2B4SH33</accession>
<feature type="region of interest" description="Disordered" evidence="1">
    <location>
        <begin position="1"/>
        <end position="91"/>
    </location>
</feature>
<evidence type="ECO:0000256" key="1">
    <source>
        <dbReference type="SAM" id="MobiDB-lite"/>
    </source>
</evidence>
<keyword evidence="3" id="KW-1185">Reference proteome</keyword>
<name>A0A2B4SH33_STYPI</name>
<proteinExistence type="predicted"/>
<sequence>MPSDSNDSFESDSSESSIDFEESRRNQPETESALKEFLEKYLPLRRRTVREETTKDNAGASPPAVQPTQQDSTKVNFGPGNDFISGDQPVGFSRDKCTVQATSEGGNVTDATFVDDCIVEVAVAEVRTYADKV</sequence>
<organism evidence="2 3">
    <name type="scientific">Stylophora pistillata</name>
    <name type="common">Smooth cauliflower coral</name>
    <dbReference type="NCBI Taxonomy" id="50429"/>
    <lineage>
        <taxon>Eukaryota</taxon>
        <taxon>Metazoa</taxon>
        <taxon>Cnidaria</taxon>
        <taxon>Anthozoa</taxon>
        <taxon>Hexacorallia</taxon>
        <taxon>Scleractinia</taxon>
        <taxon>Astrocoeniina</taxon>
        <taxon>Pocilloporidae</taxon>
        <taxon>Stylophora</taxon>
    </lineage>
</organism>
<reference evidence="3" key="1">
    <citation type="journal article" date="2017" name="bioRxiv">
        <title>Comparative analysis of the genomes of Stylophora pistillata and Acropora digitifera provides evidence for extensive differences between species of corals.</title>
        <authorList>
            <person name="Voolstra C.R."/>
            <person name="Li Y."/>
            <person name="Liew Y.J."/>
            <person name="Baumgarten S."/>
            <person name="Zoccola D."/>
            <person name="Flot J.-F."/>
            <person name="Tambutte S."/>
            <person name="Allemand D."/>
            <person name="Aranda M."/>
        </authorList>
    </citation>
    <scope>NUCLEOTIDE SEQUENCE [LARGE SCALE GENOMIC DNA]</scope>
</reference>
<feature type="compositionally biased region" description="Basic and acidic residues" evidence="1">
    <location>
        <begin position="21"/>
        <end position="39"/>
    </location>
</feature>
<feature type="compositionally biased region" description="Polar residues" evidence="1">
    <location>
        <begin position="66"/>
        <end position="75"/>
    </location>
</feature>
<dbReference type="AlphaFoldDB" id="A0A2B4SH33"/>
<dbReference type="EMBL" id="LSMT01000096">
    <property type="protein sequence ID" value="PFX27755.1"/>
    <property type="molecule type" value="Genomic_DNA"/>
</dbReference>
<gene>
    <name evidence="2" type="ORF">AWC38_SpisGene7540</name>
</gene>